<comment type="caution">
    <text evidence="2">The sequence shown here is derived from an EMBL/GenBank/DDBJ whole genome shotgun (WGS) entry which is preliminary data.</text>
</comment>
<evidence type="ECO:0000256" key="1">
    <source>
        <dbReference type="SAM" id="MobiDB-lite"/>
    </source>
</evidence>
<evidence type="ECO:0000313" key="3">
    <source>
        <dbReference type="Proteomes" id="UP000600101"/>
    </source>
</evidence>
<gene>
    <name evidence="2" type="ORF">H7965_23845</name>
</gene>
<organism evidence="2 3">
    <name type="scientific">Siccirubricoccus deserti</name>
    <dbReference type="NCBI Taxonomy" id="2013562"/>
    <lineage>
        <taxon>Bacteria</taxon>
        <taxon>Pseudomonadati</taxon>
        <taxon>Pseudomonadota</taxon>
        <taxon>Alphaproteobacteria</taxon>
        <taxon>Acetobacterales</taxon>
        <taxon>Roseomonadaceae</taxon>
        <taxon>Siccirubricoccus</taxon>
    </lineage>
</organism>
<keyword evidence="3" id="KW-1185">Reference proteome</keyword>
<dbReference type="AlphaFoldDB" id="A0A9X0R4C8"/>
<dbReference type="Proteomes" id="UP000600101">
    <property type="component" value="Unassembled WGS sequence"/>
</dbReference>
<reference evidence="2" key="1">
    <citation type="submission" date="2020-08" db="EMBL/GenBank/DDBJ databases">
        <authorList>
            <person name="Hu Y."/>
            <person name="Nguyen S.V."/>
            <person name="Li F."/>
            <person name="Fanning S."/>
        </authorList>
    </citation>
    <scope>NUCLEOTIDE SEQUENCE</scope>
    <source>
        <strain evidence="2">SYSU D8009</strain>
    </source>
</reference>
<sequence length="92" mass="9743">MRQTILQRDSAERLTLRTDDYGTTGTGADGQIVEEHGTDRHAEILARWQAEGWRIAADENIRPEHAAPSDGGTSGIADAPGPAGTVTDGESS</sequence>
<dbReference type="EMBL" id="JACOMF010000050">
    <property type="protein sequence ID" value="MBC4018322.1"/>
    <property type="molecule type" value="Genomic_DNA"/>
</dbReference>
<accession>A0A9X0R4C8</accession>
<name>A0A9X0R4C8_9PROT</name>
<feature type="region of interest" description="Disordered" evidence="1">
    <location>
        <begin position="59"/>
        <end position="92"/>
    </location>
</feature>
<proteinExistence type="predicted"/>
<evidence type="ECO:0000313" key="2">
    <source>
        <dbReference type="EMBL" id="MBC4018322.1"/>
    </source>
</evidence>
<protein>
    <submittedName>
        <fullName evidence="2">Uncharacterized protein</fullName>
    </submittedName>
</protein>
<dbReference type="RefSeq" id="WP_186773076.1">
    <property type="nucleotide sequence ID" value="NZ_JACOMF010000050.1"/>
</dbReference>